<accession>A0ACC0W155</accession>
<dbReference type="Proteomes" id="UP001163321">
    <property type="component" value="Chromosome 5"/>
</dbReference>
<gene>
    <name evidence="1" type="ORF">PsorP6_008873</name>
</gene>
<name>A0ACC0W155_9STRA</name>
<evidence type="ECO:0000313" key="2">
    <source>
        <dbReference type="Proteomes" id="UP001163321"/>
    </source>
</evidence>
<keyword evidence="2" id="KW-1185">Reference proteome</keyword>
<reference evidence="1 2" key="1">
    <citation type="journal article" date="2022" name="bioRxiv">
        <title>The genome of the oomycete Peronosclerospora sorghi, a cosmopolitan pathogen of maize and sorghum, is inflated with dispersed pseudogenes.</title>
        <authorList>
            <person name="Fletcher K."/>
            <person name="Martin F."/>
            <person name="Isakeit T."/>
            <person name="Cavanaugh K."/>
            <person name="Magill C."/>
            <person name="Michelmore R."/>
        </authorList>
    </citation>
    <scope>NUCLEOTIDE SEQUENCE [LARGE SCALE GENOMIC DNA]</scope>
    <source>
        <strain evidence="1">P6</strain>
    </source>
</reference>
<comment type="caution">
    <text evidence="1">The sequence shown here is derived from an EMBL/GenBank/DDBJ whole genome shotgun (WGS) entry which is preliminary data.</text>
</comment>
<proteinExistence type="predicted"/>
<organism evidence="1 2">
    <name type="scientific">Peronosclerospora sorghi</name>
    <dbReference type="NCBI Taxonomy" id="230839"/>
    <lineage>
        <taxon>Eukaryota</taxon>
        <taxon>Sar</taxon>
        <taxon>Stramenopiles</taxon>
        <taxon>Oomycota</taxon>
        <taxon>Peronosporomycetes</taxon>
        <taxon>Peronosporales</taxon>
        <taxon>Peronosporaceae</taxon>
        <taxon>Peronosclerospora</taxon>
    </lineage>
</organism>
<sequence length="241" mass="28195">MKYSQQFQLDLDSLSDNNGHDDRAADAMPGSSWKKESTSNNGRNQSSWNDSMTNAFDSQKKSVNHSILGKMAVDRILEKDFDEIDYDTELEAVWDEEQVKQRKFYQALRRDLDRDFVCTNCGERGHRARNCLVPQICSNCGNLGHRHDQCKFKRSPETIDEFLRQEEEKRKKSRKMRKKAARAVKNPGLPRPKDLPTSDFHKRNDCLRKELDAELKAYADKLEKQAQKRRELKAQKEQEQI</sequence>
<protein>
    <submittedName>
        <fullName evidence="1">Uncharacterized protein</fullName>
    </submittedName>
</protein>
<dbReference type="EMBL" id="CM047584">
    <property type="protein sequence ID" value="KAI9911839.1"/>
    <property type="molecule type" value="Genomic_DNA"/>
</dbReference>
<evidence type="ECO:0000313" key="1">
    <source>
        <dbReference type="EMBL" id="KAI9911839.1"/>
    </source>
</evidence>